<proteinExistence type="predicted"/>
<dbReference type="PANTHER" id="PTHR39158">
    <property type="entry name" value="OS08G0560600 PROTEIN"/>
    <property type="match status" value="1"/>
</dbReference>
<evidence type="ECO:0000313" key="2">
    <source>
        <dbReference type="EMBL" id="TCZ77100.1"/>
    </source>
</evidence>
<evidence type="ECO:0000259" key="1">
    <source>
        <dbReference type="Pfam" id="PF09350"/>
    </source>
</evidence>
<organism evidence="2 3">
    <name type="scientific">Paenibacillus albiflavus</name>
    <dbReference type="NCBI Taxonomy" id="2545760"/>
    <lineage>
        <taxon>Bacteria</taxon>
        <taxon>Bacillati</taxon>
        <taxon>Bacillota</taxon>
        <taxon>Bacilli</taxon>
        <taxon>Bacillales</taxon>
        <taxon>Paenibacillaceae</taxon>
        <taxon>Paenibacillus</taxon>
    </lineage>
</organism>
<evidence type="ECO:0000313" key="3">
    <source>
        <dbReference type="Proteomes" id="UP000295418"/>
    </source>
</evidence>
<dbReference type="InterPro" id="IPR052573">
    <property type="entry name" value="DnaJ_C_subfamily_28"/>
</dbReference>
<dbReference type="OrthoDB" id="9798476at2"/>
<protein>
    <submittedName>
        <fullName evidence="2">DUF1992 domain-containing protein</fullName>
    </submittedName>
</protein>
<reference evidence="2 3" key="1">
    <citation type="submission" date="2019-03" db="EMBL/GenBank/DDBJ databases">
        <authorList>
            <person name="Kim M.K.M."/>
        </authorList>
    </citation>
    <scope>NUCLEOTIDE SEQUENCE [LARGE SCALE GENOMIC DNA]</scope>
    <source>
        <strain evidence="2 3">18JY21-1</strain>
    </source>
</reference>
<keyword evidence="3" id="KW-1185">Reference proteome</keyword>
<dbReference type="EMBL" id="SKFG01000010">
    <property type="protein sequence ID" value="TCZ77100.1"/>
    <property type="molecule type" value="Genomic_DNA"/>
</dbReference>
<sequence length="158" mass="17853">MIDIIGGVRLNHHDDKKAVVSDAENKAKDASELDKPRPFESHLVVDEIVKDYAAQGGFDYLEGKGKPLHISNDDILNTILKNSNFLPPWVELQKEIRLRMVATIKKIDQQAGSTIISQEIDEINALIKVYNRKVPNSALQKGFVTAENLKLKYSDKWE</sequence>
<name>A0A4R4EDJ8_9BACL</name>
<dbReference type="AlphaFoldDB" id="A0A4R4EDJ8"/>
<accession>A0A4R4EDJ8</accession>
<dbReference type="InterPro" id="IPR018961">
    <property type="entry name" value="DnaJ_homolog_subfam-C_membr-28"/>
</dbReference>
<dbReference type="Proteomes" id="UP000295418">
    <property type="component" value="Unassembled WGS sequence"/>
</dbReference>
<dbReference type="PANTHER" id="PTHR39158:SF1">
    <property type="entry name" value="DNAJ HOMOLOG SUBFAMILY C MEMBER 28"/>
    <property type="match status" value="1"/>
</dbReference>
<dbReference type="Pfam" id="PF09350">
    <property type="entry name" value="DJC28_CD"/>
    <property type="match status" value="1"/>
</dbReference>
<gene>
    <name evidence="2" type="ORF">E0485_11580</name>
</gene>
<comment type="caution">
    <text evidence="2">The sequence shown here is derived from an EMBL/GenBank/DDBJ whole genome shotgun (WGS) entry which is preliminary data.</text>
</comment>
<feature type="domain" description="DnaJ homologue subfamily C member 28 conserved" evidence="1">
    <location>
        <begin position="45"/>
        <end position="97"/>
    </location>
</feature>